<dbReference type="Pfam" id="PF03168">
    <property type="entry name" value="LEA_2"/>
    <property type="match status" value="1"/>
</dbReference>
<dbReference type="GO" id="GO:0098542">
    <property type="term" value="P:defense response to other organism"/>
    <property type="evidence" value="ECO:0007669"/>
    <property type="project" value="InterPro"/>
</dbReference>
<keyword evidence="2 5" id="KW-0812">Transmembrane</keyword>
<evidence type="ECO:0000313" key="8">
    <source>
        <dbReference type="Proteomes" id="UP000036987"/>
    </source>
</evidence>
<dbReference type="InterPro" id="IPR044839">
    <property type="entry name" value="NDR1-like"/>
</dbReference>
<dbReference type="GO" id="GO:0016020">
    <property type="term" value="C:membrane"/>
    <property type="evidence" value="ECO:0007669"/>
    <property type="project" value="UniProtKB-SubCell"/>
</dbReference>
<sequence>MQKLPTATEGQPRRSRRRQRIRCFITASLLLISGVLLSVFIIWLVVKAAPLEYTVEDASINSFNLSSDGELNSTFHLKLMADNRNQKVSVYYDSLKVIVYYEDQLLATSKLGSFHQPSRNATPIVVNPTARVVQVNGSAVEDLRMDRSQGKVDLEVVVLARIRFKVAAIMSKHYTLKATCSPITVFFSPAAGSQFQRSFCQVDI</sequence>
<gene>
    <name evidence="7" type="ORF">ZOSMA_129G00180</name>
</gene>
<proteinExistence type="predicted"/>
<evidence type="ECO:0000256" key="5">
    <source>
        <dbReference type="SAM" id="Phobius"/>
    </source>
</evidence>
<evidence type="ECO:0000313" key="7">
    <source>
        <dbReference type="EMBL" id="KMZ74426.1"/>
    </source>
</evidence>
<dbReference type="OrthoDB" id="669838at2759"/>
<evidence type="ECO:0000256" key="2">
    <source>
        <dbReference type="ARBA" id="ARBA00022692"/>
    </source>
</evidence>
<name>A0A0K9PZH0_ZOSMR</name>
<accession>A0A0K9PZH0</accession>
<dbReference type="AlphaFoldDB" id="A0A0K9PZH0"/>
<protein>
    <submittedName>
        <fullName evidence="7">Harpin-induced like protein 8</fullName>
    </submittedName>
</protein>
<evidence type="ECO:0000256" key="4">
    <source>
        <dbReference type="ARBA" id="ARBA00023136"/>
    </source>
</evidence>
<dbReference type="InterPro" id="IPR004864">
    <property type="entry name" value="LEA_2"/>
</dbReference>
<evidence type="ECO:0000256" key="3">
    <source>
        <dbReference type="ARBA" id="ARBA00022989"/>
    </source>
</evidence>
<comment type="caution">
    <text evidence="7">The sequence shown here is derived from an EMBL/GenBank/DDBJ whole genome shotgun (WGS) entry which is preliminary data.</text>
</comment>
<reference evidence="8" key="1">
    <citation type="journal article" date="2016" name="Nature">
        <title>The genome of the seagrass Zostera marina reveals angiosperm adaptation to the sea.</title>
        <authorList>
            <person name="Olsen J.L."/>
            <person name="Rouze P."/>
            <person name="Verhelst B."/>
            <person name="Lin Y.-C."/>
            <person name="Bayer T."/>
            <person name="Collen J."/>
            <person name="Dattolo E."/>
            <person name="De Paoli E."/>
            <person name="Dittami S."/>
            <person name="Maumus F."/>
            <person name="Michel G."/>
            <person name="Kersting A."/>
            <person name="Lauritano C."/>
            <person name="Lohaus R."/>
            <person name="Toepel M."/>
            <person name="Tonon T."/>
            <person name="Vanneste K."/>
            <person name="Amirebrahimi M."/>
            <person name="Brakel J."/>
            <person name="Bostroem C."/>
            <person name="Chovatia M."/>
            <person name="Grimwood J."/>
            <person name="Jenkins J.W."/>
            <person name="Jueterbock A."/>
            <person name="Mraz A."/>
            <person name="Stam W.T."/>
            <person name="Tice H."/>
            <person name="Bornberg-Bauer E."/>
            <person name="Green P.J."/>
            <person name="Pearson G.A."/>
            <person name="Procaccini G."/>
            <person name="Duarte C.M."/>
            <person name="Schmutz J."/>
            <person name="Reusch T.B.H."/>
            <person name="Van de Peer Y."/>
        </authorList>
    </citation>
    <scope>NUCLEOTIDE SEQUENCE [LARGE SCALE GENOMIC DNA]</scope>
    <source>
        <strain evidence="8">cv. Finnish</strain>
    </source>
</reference>
<evidence type="ECO:0000259" key="6">
    <source>
        <dbReference type="Pfam" id="PF03168"/>
    </source>
</evidence>
<feature type="transmembrane region" description="Helical" evidence="5">
    <location>
        <begin position="21"/>
        <end position="46"/>
    </location>
</feature>
<evidence type="ECO:0000256" key="1">
    <source>
        <dbReference type="ARBA" id="ARBA00004167"/>
    </source>
</evidence>
<keyword evidence="4 5" id="KW-0472">Membrane</keyword>
<dbReference type="PANTHER" id="PTHR31234">
    <property type="entry name" value="LATE EMBRYOGENESIS ABUNDANT (LEA) HYDROXYPROLINE-RICH GLYCOPROTEIN FAMILY"/>
    <property type="match status" value="1"/>
</dbReference>
<dbReference type="Proteomes" id="UP000036987">
    <property type="component" value="Unassembled WGS sequence"/>
</dbReference>
<dbReference type="EMBL" id="LFYR01000337">
    <property type="protein sequence ID" value="KMZ74426.1"/>
    <property type="molecule type" value="Genomic_DNA"/>
</dbReference>
<keyword evidence="8" id="KW-1185">Reference proteome</keyword>
<dbReference type="PANTHER" id="PTHR31234:SF39">
    <property type="entry name" value="HARPIN-INDUCED PROTEIN 1 CONTAINING PROTEIN, EXPRESSED"/>
    <property type="match status" value="1"/>
</dbReference>
<organism evidence="7 8">
    <name type="scientific">Zostera marina</name>
    <name type="common">Eelgrass</name>
    <dbReference type="NCBI Taxonomy" id="29655"/>
    <lineage>
        <taxon>Eukaryota</taxon>
        <taxon>Viridiplantae</taxon>
        <taxon>Streptophyta</taxon>
        <taxon>Embryophyta</taxon>
        <taxon>Tracheophyta</taxon>
        <taxon>Spermatophyta</taxon>
        <taxon>Magnoliopsida</taxon>
        <taxon>Liliopsida</taxon>
        <taxon>Zosteraceae</taxon>
        <taxon>Zostera</taxon>
    </lineage>
</organism>
<keyword evidence="3 5" id="KW-1133">Transmembrane helix</keyword>
<feature type="domain" description="Late embryogenesis abundant protein LEA-2 subgroup" evidence="6">
    <location>
        <begin position="80"/>
        <end position="180"/>
    </location>
</feature>
<dbReference type="OMA" id="DNHMSAT"/>
<comment type="subcellular location">
    <subcellularLocation>
        <location evidence="1">Membrane</location>
        <topology evidence="1">Single-pass membrane protein</topology>
    </subcellularLocation>
</comment>